<dbReference type="EC" id="3.4.24.-" evidence="15"/>
<dbReference type="SUPFAM" id="SSF140990">
    <property type="entry name" value="FtsH protease domain-like"/>
    <property type="match status" value="1"/>
</dbReference>
<keyword evidence="10 15" id="KW-0482">Metalloprotease</keyword>
<evidence type="ECO:0000256" key="7">
    <source>
        <dbReference type="ARBA" id="ARBA00022833"/>
    </source>
</evidence>
<feature type="binding site" evidence="15">
    <location>
        <position position="523"/>
    </location>
    <ligand>
        <name>Zn(2+)</name>
        <dbReference type="ChEBI" id="CHEBI:29105"/>
        <note>catalytic</note>
    </ligand>
</feature>
<reference evidence="19" key="1">
    <citation type="journal article" date="2007" name="PLoS Genet.">
        <title>Patterns and implications of gene gain and loss in the evolution of Prochlorococcus.</title>
        <authorList>
            <person name="Kettler G.C."/>
            <person name="Martiny A.C."/>
            <person name="Huang K."/>
            <person name="Zucker J."/>
            <person name="Coleman M.L."/>
            <person name="Rodrigue S."/>
            <person name="Chen F."/>
            <person name="Lapidus A."/>
            <person name="Ferriera S."/>
            <person name="Johnson J."/>
            <person name="Steglich C."/>
            <person name="Church G.M."/>
            <person name="Richardson P."/>
            <person name="Chisholm S.W."/>
        </authorList>
    </citation>
    <scope>NUCLEOTIDE SEQUENCE [LARGE SCALE GENOMIC DNA]</scope>
    <source>
        <strain evidence="19">NATL1A</strain>
    </source>
</reference>
<evidence type="ECO:0000256" key="5">
    <source>
        <dbReference type="ARBA" id="ARBA00022741"/>
    </source>
</evidence>
<keyword evidence="6 15" id="KW-0378">Hydrolase</keyword>
<dbReference type="CDD" id="cd19501">
    <property type="entry name" value="RecA-like_FtsH"/>
    <property type="match status" value="1"/>
</dbReference>
<dbReference type="GO" id="GO:0008270">
    <property type="term" value="F:zinc ion binding"/>
    <property type="evidence" value="ECO:0007669"/>
    <property type="project" value="UniProtKB-UniRule"/>
</dbReference>
<dbReference type="HOGENOM" id="CLU_000688_16_2_3"/>
<keyword evidence="18" id="KW-0131">Cell cycle</keyword>
<evidence type="ECO:0000256" key="14">
    <source>
        <dbReference type="ARBA" id="ARBA00061570"/>
    </source>
</evidence>
<dbReference type="GO" id="GO:0004176">
    <property type="term" value="F:ATP-dependent peptidase activity"/>
    <property type="evidence" value="ECO:0007669"/>
    <property type="project" value="InterPro"/>
</dbReference>
<dbReference type="GO" id="GO:0031676">
    <property type="term" value="C:plasma membrane-derived thylakoid membrane"/>
    <property type="evidence" value="ECO:0007669"/>
    <property type="project" value="UniProtKB-SubCell"/>
</dbReference>
<feature type="active site" evidence="15">
    <location>
        <position position="447"/>
    </location>
</feature>
<dbReference type="NCBIfam" id="TIGR01241">
    <property type="entry name" value="FtsH_fam"/>
    <property type="match status" value="1"/>
</dbReference>
<accession>A2C429</accession>
<keyword evidence="4 15" id="KW-0479">Metal-binding</keyword>
<comment type="subcellular location">
    <subcellularLocation>
        <location evidence="13 15">Cellular thylakoid membrane</location>
        <topology evidence="13 15">Multi-pass membrane protein</topology>
        <orientation evidence="13 15">Stromal side</orientation>
    </subcellularLocation>
</comment>
<dbReference type="InterPro" id="IPR037219">
    <property type="entry name" value="Peptidase_M41-like"/>
</dbReference>
<evidence type="ECO:0000256" key="15">
    <source>
        <dbReference type="HAMAP-Rule" id="MF_01458"/>
    </source>
</evidence>
<comment type="cofactor">
    <cofactor evidence="15">
        <name>Zn(2+)</name>
        <dbReference type="ChEBI" id="CHEBI:29105"/>
    </cofactor>
    <text evidence="15">Binds 1 zinc ion per subunit.</text>
</comment>
<keyword evidence="5 15" id="KW-0547">Nucleotide-binding</keyword>
<dbReference type="FunFam" id="1.10.8.60:FF:000001">
    <property type="entry name" value="ATP-dependent zinc metalloprotease FtsH"/>
    <property type="match status" value="1"/>
</dbReference>
<evidence type="ECO:0000256" key="3">
    <source>
        <dbReference type="ARBA" id="ARBA00022692"/>
    </source>
</evidence>
<evidence type="ECO:0000259" key="17">
    <source>
        <dbReference type="SMART" id="SM00382"/>
    </source>
</evidence>
<name>A2C429_PROM1</name>
<dbReference type="SMART" id="SM00382">
    <property type="entry name" value="AAA"/>
    <property type="match status" value="1"/>
</dbReference>
<sequence>MFNLGLIKFLLMPIRQDENQPNKRFGIINLVLIGFGALLLFSSFFPSQNTQVPRVPYSLFINQVDDGEVKRAYITQDQIRYELSTVEEGAPSVLATTPIFDMELPQRLEKKGVEFAAAPPKKPNIFTTILSWVVPPLIFILVLQFFARRSMGGGGAQGALSFTKSKAKVYVPDDESKVTFEDVAGVDEAKNELTEIVDFLKKPQRYTDIGARIPKGVLLVGPPGTGKTLLSKAVAGEAEVPFFIISGSEFVELFVGAGAARVRDLFEQAKKKAPCIIFIDELDAIGKSRSGSMGVVGGNDEREQTLNQLLTEMDGFSSADKPVIVLAATNQPEVLDAALLRPGRFDRQVLVDRPDLSGRKTILEIYTKKVKLSAKIDLDRIAQATSGFAGADLANMVNEAALLAARAYRPEVEQQDLNEAIERVVAGLEKKSRVLQDDEKKIVAYHEVGHAIVGHLMPGGSKVAKISIVPRGMSALGYTLQLPTEERFLNSKEELQGQIATLLGGRSAEEIIFGKVTTGASNDLQRATDIAEQMVGTYGMSDILGPLAYDKQGGGQFLGGNNNPRRELSDATAQAIDKEVRSLVDDAHEKALNILKNNLSLLEDISQKILEKEVIEGDDLIKMLSTSVMPEKVSN</sequence>
<gene>
    <name evidence="15" type="primary">ftsH</name>
    <name evidence="18" type="ordered locus">NATL1_16831</name>
</gene>
<keyword evidence="8 15" id="KW-0067">ATP-binding</keyword>
<organism evidence="18 19">
    <name type="scientific">Prochlorococcus marinus (strain NATL1A)</name>
    <dbReference type="NCBI Taxonomy" id="167555"/>
    <lineage>
        <taxon>Bacteria</taxon>
        <taxon>Bacillati</taxon>
        <taxon>Cyanobacteriota</taxon>
        <taxon>Cyanophyceae</taxon>
        <taxon>Synechococcales</taxon>
        <taxon>Prochlorococcaceae</taxon>
        <taxon>Prochlorococcus</taxon>
    </lineage>
</organism>
<dbReference type="Gene3D" id="3.30.720.210">
    <property type="match status" value="1"/>
</dbReference>
<protein>
    <recommendedName>
        <fullName evidence="15">ATP-dependent zinc metalloprotease FtsH</fullName>
        <ecNumber evidence="15">3.4.24.-</ecNumber>
    </recommendedName>
</protein>
<evidence type="ECO:0000256" key="10">
    <source>
        <dbReference type="ARBA" id="ARBA00023049"/>
    </source>
</evidence>
<feature type="binding site" evidence="15">
    <location>
        <begin position="221"/>
        <end position="228"/>
    </location>
    <ligand>
        <name>ATP</name>
        <dbReference type="ChEBI" id="CHEBI:30616"/>
    </ligand>
</feature>
<dbReference type="Pfam" id="PF01434">
    <property type="entry name" value="Peptidase_M41"/>
    <property type="match status" value="1"/>
</dbReference>
<dbReference type="PANTHER" id="PTHR43655:SF2">
    <property type="entry name" value="AFG3 LIKE MATRIX AAA PEPTIDASE SUBUNIT 2, ISOFORM A"/>
    <property type="match status" value="1"/>
</dbReference>
<evidence type="ECO:0000256" key="1">
    <source>
        <dbReference type="ARBA" id="ARBA00010044"/>
    </source>
</evidence>
<feature type="domain" description="AAA+ ATPase" evidence="17">
    <location>
        <begin position="213"/>
        <end position="355"/>
    </location>
</feature>
<keyword evidence="12 15" id="KW-0472">Membrane</keyword>
<dbReference type="PANTHER" id="PTHR43655">
    <property type="entry name" value="ATP-DEPENDENT PROTEASE"/>
    <property type="match status" value="1"/>
</dbReference>
<dbReference type="Proteomes" id="UP000002592">
    <property type="component" value="Chromosome"/>
</dbReference>
<keyword evidence="3 15" id="KW-0812">Transmembrane</keyword>
<dbReference type="eggNOG" id="COG0465">
    <property type="taxonomic scope" value="Bacteria"/>
</dbReference>
<dbReference type="PROSITE" id="PS00674">
    <property type="entry name" value="AAA"/>
    <property type="match status" value="1"/>
</dbReference>
<dbReference type="InterPro" id="IPR005936">
    <property type="entry name" value="FtsH"/>
</dbReference>
<evidence type="ECO:0000256" key="13">
    <source>
        <dbReference type="ARBA" id="ARBA00060402"/>
    </source>
</evidence>
<comment type="subunit">
    <text evidence="15">Homohexamer.</text>
</comment>
<dbReference type="GO" id="GO:0016887">
    <property type="term" value="F:ATP hydrolysis activity"/>
    <property type="evidence" value="ECO:0007669"/>
    <property type="project" value="UniProtKB-UniRule"/>
</dbReference>
<evidence type="ECO:0000313" key="18">
    <source>
        <dbReference type="EMBL" id="ABM76239.1"/>
    </source>
</evidence>
<evidence type="ECO:0000313" key="19">
    <source>
        <dbReference type="Proteomes" id="UP000002592"/>
    </source>
</evidence>
<evidence type="ECO:0000256" key="8">
    <source>
        <dbReference type="ARBA" id="ARBA00022840"/>
    </source>
</evidence>
<dbReference type="InterPro" id="IPR003959">
    <property type="entry name" value="ATPase_AAA_core"/>
</dbReference>
<dbReference type="Gene3D" id="1.20.58.760">
    <property type="entry name" value="Peptidase M41"/>
    <property type="match status" value="1"/>
</dbReference>
<dbReference type="Pfam" id="PF17862">
    <property type="entry name" value="AAA_lid_3"/>
    <property type="match status" value="1"/>
</dbReference>
<dbReference type="MEROPS" id="M41.021"/>
<dbReference type="Gene3D" id="1.10.8.60">
    <property type="match status" value="1"/>
</dbReference>
<dbReference type="InterPro" id="IPR003960">
    <property type="entry name" value="ATPase_AAA_CS"/>
</dbReference>
<feature type="transmembrane region" description="Helical" evidence="15">
    <location>
        <begin position="129"/>
        <end position="147"/>
    </location>
</feature>
<dbReference type="InterPro" id="IPR011546">
    <property type="entry name" value="Pept_M41_FtsH_extracell"/>
</dbReference>
<proteinExistence type="inferred from homology"/>
<evidence type="ECO:0000256" key="4">
    <source>
        <dbReference type="ARBA" id="ARBA00022723"/>
    </source>
</evidence>
<comment type="similarity">
    <text evidence="14 15">In the central section; belongs to the AAA ATPase family.</text>
</comment>
<dbReference type="InterPro" id="IPR041569">
    <property type="entry name" value="AAA_lid_3"/>
</dbReference>
<dbReference type="GO" id="GO:0051301">
    <property type="term" value="P:cell division"/>
    <property type="evidence" value="ECO:0007669"/>
    <property type="project" value="UniProtKB-KW"/>
</dbReference>
<evidence type="ECO:0000256" key="9">
    <source>
        <dbReference type="ARBA" id="ARBA00022989"/>
    </source>
</evidence>
<feature type="binding site" evidence="15">
    <location>
        <position position="446"/>
    </location>
    <ligand>
        <name>Zn(2+)</name>
        <dbReference type="ChEBI" id="CHEBI:29105"/>
        <note>catalytic</note>
    </ligand>
</feature>
<dbReference type="GO" id="GO:0004222">
    <property type="term" value="F:metalloendopeptidase activity"/>
    <property type="evidence" value="ECO:0007669"/>
    <property type="project" value="InterPro"/>
</dbReference>
<feature type="binding site" evidence="15">
    <location>
        <position position="450"/>
    </location>
    <ligand>
        <name>Zn(2+)</name>
        <dbReference type="ChEBI" id="CHEBI:29105"/>
        <note>catalytic</note>
    </ligand>
</feature>
<evidence type="ECO:0000256" key="2">
    <source>
        <dbReference type="ARBA" id="ARBA00022670"/>
    </source>
</evidence>
<dbReference type="KEGG" id="pme:NATL1_16831"/>
<comment type="similarity">
    <text evidence="1 15">In the C-terminal section; belongs to the peptidase M41 family.</text>
</comment>
<evidence type="ECO:0000256" key="16">
    <source>
        <dbReference type="RuleBase" id="RU003651"/>
    </source>
</evidence>
<keyword evidence="9 15" id="KW-1133">Transmembrane helix</keyword>
<dbReference type="InterPro" id="IPR050928">
    <property type="entry name" value="ATP-dep_Zn_Metalloprotease"/>
</dbReference>
<dbReference type="Pfam" id="PF00004">
    <property type="entry name" value="AAA"/>
    <property type="match status" value="1"/>
</dbReference>
<dbReference type="SUPFAM" id="SSF52540">
    <property type="entry name" value="P-loop containing nucleoside triphosphate hydrolases"/>
    <property type="match status" value="1"/>
</dbReference>
<keyword evidence="11 15" id="KW-0793">Thylakoid</keyword>
<evidence type="ECO:0000256" key="12">
    <source>
        <dbReference type="ARBA" id="ARBA00023136"/>
    </source>
</evidence>
<dbReference type="FunFam" id="1.20.58.760:FF:000001">
    <property type="entry name" value="ATP-dependent zinc metalloprotease FtsH"/>
    <property type="match status" value="1"/>
</dbReference>
<dbReference type="InterPro" id="IPR003593">
    <property type="entry name" value="AAA+_ATPase"/>
</dbReference>
<comment type="similarity">
    <text evidence="16">Belongs to the AAA ATPase family.</text>
</comment>
<dbReference type="GO" id="GO:0006508">
    <property type="term" value="P:proteolysis"/>
    <property type="evidence" value="ECO:0007669"/>
    <property type="project" value="UniProtKB-KW"/>
</dbReference>
<feature type="transmembrane region" description="Helical" evidence="15">
    <location>
        <begin position="25"/>
        <end position="45"/>
    </location>
</feature>
<keyword evidence="2 15" id="KW-0645">Protease</keyword>
<dbReference type="GO" id="GO:0030163">
    <property type="term" value="P:protein catabolic process"/>
    <property type="evidence" value="ECO:0007669"/>
    <property type="project" value="UniProtKB-UniRule"/>
</dbReference>
<dbReference type="FunFam" id="3.40.50.300:FF:000001">
    <property type="entry name" value="ATP-dependent zinc metalloprotease FtsH"/>
    <property type="match status" value="1"/>
</dbReference>
<evidence type="ECO:0000256" key="11">
    <source>
        <dbReference type="ARBA" id="ARBA00023078"/>
    </source>
</evidence>
<dbReference type="Gene3D" id="3.40.50.300">
    <property type="entry name" value="P-loop containing nucleotide triphosphate hydrolases"/>
    <property type="match status" value="1"/>
</dbReference>
<keyword evidence="7 15" id="KW-0862">Zinc</keyword>
<dbReference type="EMBL" id="CP000553">
    <property type="protein sequence ID" value="ABM76239.1"/>
    <property type="molecule type" value="Genomic_DNA"/>
</dbReference>
<dbReference type="AlphaFoldDB" id="A2C429"/>
<evidence type="ECO:0000256" key="6">
    <source>
        <dbReference type="ARBA" id="ARBA00022801"/>
    </source>
</evidence>
<dbReference type="HAMAP" id="MF_01458">
    <property type="entry name" value="FtsH"/>
    <property type="match status" value="1"/>
</dbReference>
<dbReference type="GO" id="GO:0005524">
    <property type="term" value="F:ATP binding"/>
    <property type="evidence" value="ECO:0007669"/>
    <property type="project" value="UniProtKB-UniRule"/>
</dbReference>
<comment type="function">
    <text evidence="15">Acts as a processive, ATP-dependent zinc metallopeptidase for both cytoplasmic and membrane proteins. Plays a role in the quality control of integral membrane proteins.</text>
</comment>
<dbReference type="InterPro" id="IPR027417">
    <property type="entry name" value="P-loop_NTPase"/>
</dbReference>
<keyword evidence="18" id="KW-0132">Cell division</keyword>
<dbReference type="InterPro" id="IPR000642">
    <property type="entry name" value="Peptidase_M41"/>
</dbReference>
<dbReference type="Pfam" id="PF06480">
    <property type="entry name" value="FtsH_ext"/>
    <property type="match status" value="1"/>
</dbReference>